<reference evidence="5 6" key="1">
    <citation type="submission" date="2020-03" db="EMBL/GenBank/DDBJ databases">
        <title>Genomic Encyclopedia of Type Strains, Phase IV (KMG-IV): sequencing the most valuable type-strain genomes for metagenomic binning, comparative biology and taxonomic classification.</title>
        <authorList>
            <person name="Goeker M."/>
        </authorList>
    </citation>
    <scope>NUCLEOTIDE SEQUENCE [LARGE SCALE GENOMIC DNA]</scope>
    <source>
        <strain evidence="5 6">DSM 105096</strain>
    </source>
</reference>
<gene>
    <name evidence="5" type="ORF">GGR27_000206</name>
</gene>
<keyword evidence="2" id="KW-0560">Oxidoreductase</keyword>
<dbReference type="Proteomes" id="UP000770785">
    <property type="component" value="Unassembled WGS sequence"/>
</dbReference>
<feature type="compositionally biased region" description="Polar residues" evidence="4">
    <location>
        <begin position="541"/>
        <end position="579"/>
    </location>
</feature>
<feature type="region of interest" description="Disordered" evidence="4">
    <location>
        <begin position="541"/>
        <end position="584"/>
    </location>
</feature>
<organism evidence="5 6">
    <name type="scientific">Neolewinella antarctica</name>
    <dbReference type="NCBI Taxonomy" id="442734"/>
    <lineage>
        <taxon>Bacteria</taxon>
        <taxon>Pseudomonadati</taxon>
        <taxon>Bacteroidota</taxon>
        <taxon>Saprospiria</taxon>
        <taxon>Saprospirales</taxon>
        <taxon>Lewinellaceae</taxon>
        <taxon>Neolewinella</taxon>
    </lineage>
</organism>
<dbReference type="PANTHER" id="PTHR42901:SF1">
    <property type="entry name" value="ALCOHOL DEHYDROGENASE"/>
    <property type="match status" value="1"/>
</dbReference>
<accession>A0ABX0X6N6</accession>
<feature type="repeat" description="TPR" evidence="3">
    <location>
        <begin position="465"/>
        <end position="498"/>
    </location>
</feature>
<evidence type="ECO:0000256" key="2">
    <source>
        <dbReference type="ARBA" id="ARBA00023002"/>
    </source>
</evidence>
<protein>
    <submittedName>
        <fullName evidence="5">NADP-dependent 3-hydroxy acid dehydrogenase YdfG/Flp pilus assembly protein TadD</fullName>
    </submittedName>
</protein>
<dbReference type="PROSITE" id="PS00061">
    <property type="entry name" value="ADH_SHORT"/>
    <property type="match status" value="1"/>
</dbReference>
<dbReference type="PRINTS" id="PR00081">
    <property type="entry name" value="GDHRDH"/>
</dbReference>
<dbReference type="Gene3D" id="1.25.40.10">
    <property type="entry name" value="Tetratricopeptide repeat domain"/>
    <property type="match status" value="1"/>
</dbReference>
<comment type="similarity">
    <text evidence="1">Belongs to the short-chain dehydrogenases/reductases (SDR) family.</text>
</comment>
<dbReference type="Gene3D" id="3.40.50.720">
    <property type="entry name" value="NAD(P)-binding Rossmann-like Domain"/>
    <property type="match status" value="1"/>
</dbReference>
<evidence type="ECO:0000256" key="3">
    <source>
        <dbReference type="PROSITE-ProRule" id="PRU00339"/>
    </source>
</evidence>
<evidence type="ECO:0000313" key="6">
    <source>
        <dbReference type="Proteomes" id="UP000770785"/>
    </source>
</evidence>
<proteinExistence type="inferred from homology"/>
<dbReference type="RefSeq" id="WP_168035539.1">
    <property type="nucleotide sequence ID" value="NZ_JAATJH010000001.1"/>
</dbReference>
<dbReference type="InterPro" id="IPR020904">
    <property type="entry name" value="Sc_DH/Rdtase_CS"/>
</dbReference>
<dbReference type="SMART" id="SM00028">
    <property type="entry name" value="TPR"/>
    <property type="match status" value="2"/>
</dbReference>
<dbReference type="Pfam" id="PF00106">
    <property type="entry name" value="adh_short"/>
    <property type="match status" value="1"/>
</dbReference>
<dbReference type="InterPro" id="IPR019734">
    <property type="entry name" value="TPR_rpt"/>
</dbReference>
<keyword evidence="3" id="KW-0802">TPR repeat</keyword>
<name>A0ABX0X6N6_9BACT</name>
<dbReference type="Pfam" id="PF14559">
    <property type="entry name" value="TPR_19"/>
    <property type="match status" value="1"/>
</dbReference>
<sequence length="844" mass="92878">MRSIALAYAFDDQPVAQQIAEDIASHVNVDFYGVEAGTGQSTLASTLGEYDGTLVVLVSEHFLQDENCLFRVGTALLGRQNVLFVYVETQRYDETREEIISVGVDLTDLASQDKFITYWNTKHQSLLELTENVNVEQNDAFRRYIDRVGDVREQIAAVLPRLAAIPRTDLAALERNDYAVLFGVLAAPDVHRDFGEGRNALLANIPGVGLIGSQSGLEKTGAAAGAELFRETGPIEDREEEQNTTRLELIDDLVRETESWDETELAPPTKANQSTVQDKLDTEVVDADAEAAAWITRAWSLYDEGAAETGLELLAGGKEALPDHPDLAYNYALMLALDTEVPEVALLEIHKLLDEFHDHAAALFLSGELSVLAGDYDGANLDWIQLSEVDPLYPDLNYRLGTLISERFPARAGEALTYLRRASRDEPANGDARYRYAMLLHKHLGRDKKAIKWLKRAVDVSPDHAAAYYALAVLTHGKGKLAAARNFYRTAIHLEPAYATDTNKAAFAQIMQAKADTSAREEKALRRMQARIEELQTALASRNNPAVVSPTEPANQPVSNPKNPAPATAQTALDTSKPTQKPGKGKIAFISGATSGIGRATAYALAADGYDMILLARREERLQSLRKEFIANFGIDCLTIAADVRDRATVKSAIANLPDPWKKIDILLNNAGKAKGFDPIDRGDYDHWDEMIDVNLKGLLTLTREISPLMVARKTGTIVNVCSTAGKEVYPKGNVYCATKHAVDALTYAMRLDLVEHGIRVGQICPAHVEETEFAVVRFDGNEERAQIYEGYQPLRSCDVAEAVRFMLNQPAHVNIMDVVLQGTQQASSTVVDRSGREKFAPRD</sequence>
<dbReference type="InterPro" id="IPR036291">
    <property type="entry name" value="NAD(P)-bd_dom_sf"/>
</dbReference>
<comment type="caution">
    <text evidence="5">The sequence shown here is derived from an EMBL/GenBank/DDBJ whole genome shotgun (WGS) entry which is preliminary data.</text>
</comment>
<dbReference type="PANTHER" id="PTHR42901">
    <property type="entry name" value="ALCOHOL DEHYDROGENASE"/>
    <property type="match status" value="1"/>
</dbReference>
<dbReference type="InterPro" id="IPR011990">
    <property type="entry name" value="TPR-like_helical_dom_sf"/>
</dbReference>
<dbReference type="EMBL" id="JAATJH010000001">
    <property type="protein sequence ID" value="NJC24725.1"/>
    <property type="molecule type" value="Genomic_DNA"/>
</dbReference>
<evidence type="ECO:0000256" key="4">
    <source>
        <dbReference type="SAM" id="MobiDB-lite"/>
    </source>
</evidence>
<keyword evidence="6" id="KW-1185">Reference proteome</keyword>
<dbReference type="PROSITE" id="PS50005">
    <property type="entry name" value="TPR"/>
    <property type="match status" value="1"/>
</dbReference>
<evidence type="ECO:0000256" key="1">
    <source>
        <dbReference type="ARBA" id="ARBA00006484"/>
    </source>
</evidence>
<dbReference type="InterPro" id="IPR002347">
    <property type="entry name" value="SDR_fam"/>
</dbReference>
<dbReference type="SUPFAM" id="SSF51735">
    <property type="entry name" value="NAD(P)-binding Rossmann-fold domains"/>
    <property type="match status" value="1"/>
</dbReference>
<dbReference type="SUPFAM" id="SSF48452">
    <property type="entry name" value="TPR-like"/>
    <property type="match status" value="1"/>
</dbReference>
<dbReference type="PRINTS" id="PR00080">
    <property type="entry name" value="SDRFAMILY"/>
</dbReference>
<evidence type="ECO:0000313" key="5">
    <source>
        <dbReference type="EMBL" id="NJC24725.1"/>
    </source>
</evidence>